<accession>A0A024HIU7</accession>
<dbReference type="AlphaFoldDB" id="A0A024HIU7"/>
<proteinExistence type="inferred from homology"/>
<dbReference type="InterPro" id="IPR020556">
    <property type="entry name" value="Amidase_CS"/>
</dbReference>
<sequence length="478" mass="50496">MNDELHRLDATAQALLVERGEVTPLELVDSAIARIERLDPALDAVVSRQFEQARERARGALPEGPFRGVPFLLKDLAGGAEAGMPLSYGSRLGAEHRADYDSELVRRYRAAGLVIVGRSSTPEFGLTPTTEPVLFGPCRNPWNPELSSGGSSGGAAAAVAARLVPFAHASDIGGSIRIPASACGVFGLKPSRGRNPAGPKLGESVSGLAAEHCCSISVRDSAALLDATSAADFGAPYVAPFKSRPYLEEVDAPHQRLRIAVMRAPLSGVPVHADCLAAVEAAAALCRELGHEVHDEAPQVSDIAAVNQAYAKLFMVSAALNLQTLEGLVGRSAGADDIEPLTRLVAALGRQVSATDFVLAQRALHRMGREINAFQAHYDLILSPTMACPPAAIGELVLRAGDPPEPYIQRTQAFAAFTSVFNATGQPAMSVPLHWNAEGVPIGVQFAARLGDEASLFRLAAELERAHPWAERLPPLGH</sequence>
<dbReference type="InterPro" id="IPR023631">
    <property type="entry name" value="Amidase_dom"/>
</dbReference>
<dbReference type="OrthoDB" id="9811471at2"/>
<dbReference type="PANTHER" id="PTHR11895:SF7">
    <property type="entry name" value="GLUTAMYL-TRNA(GLN) AMIDOTRANSFERASE SUBUNIT A, MITOCHONDRIAL"/>
    <property type="match status" value="1"/>
</dbReference>
<feature type="domain" description="Amidase" evidence="2">
    <location>
        <begin position="26"/>
        <end position="456"/>
    </location>
</feature>
<dbReference type="PROSITE" id="PS00571">
    <property type="entry name" value="AMIDASES"/>
    <property type="match status" value="1"/>
</dbReference>
<dbReference type="GO" id="GO:0003824">
    <property type="term" value="F:catalytic activity"/>
    <property type="evidence" value="ECO:0007669"/>
    <property type="project" value="InterPro"/>
</dbReference>
<reference evidence="3 4" key="1">
    <citation type="submission" date="2013-03" db="EMBL/GenBank/DDBJ databases">
        <authorList>
            <person name="Linke B."/>
        </authorList>
    </citation>
    <scope>NUCLEOTIDE SEQUENCE [LARGE SCALE GENOMIC DNA]</scope>
    <source>
        <strain evidence="3 4">B13</strain>
    </source>
</reference>
<protein>
    <submittedName>
        <fullName evidence="3">Amidase</fullName>
    </submittedName>
</protein>
<dbReference type="Proteomes" id="UP000025241">
    <property type="component" value="Chromosome I"/>
</dbReference>
<dbReference type="eggNOG" id="COG0154">
    <property type="taxonomic scope" value="Bacteria"/>
</dbReference>
<name>A0A024HIU7_PSEKB</name>
<dbReference type="KEGG" id="pkc:PKB_3031"/>
<dbReference type="PATRIC" id="fig|1301098.3.peg.3058"/>
<gene>
    <name evidence="3" type="ORF">PKB_3031</name>
</gene>
<reference evidence="3 4" key="2">
    <citation type="submission" date="2014-05" db="EMBL/GenBank/DDBJ databases">
        <title>Genome sequence of the 3-chlorobenzoate degrading bacterium Pseudomonas knackmussii B13 shows multiple evidence for horizontal gene transfer.</title>
        <authorList>
            <person name="Miyazaki R."/>
            <person name="Bertelli C."/>
            <person name="Falquet L."/>
            <person name="Robinson-Rechavi M."/>
            <person name="Gharib W."/>
            <person name="Roy S."/>
            <person name="Van der Meer J.R."/>
        </authorList>
    </citation>
    <scope>NUCLEOTIDE SEQUENCE [LARGE SCALE GENOMIC DNA]</scope>
    <source>
        <strain evidence="3 4">B13</strain>
    </source>
</reference>
<dbReference type="EMBL" id="HG322950">
    <property type="protein sequence ID" value="CDF84378.1"/>
    <property type="molecule type" value="Genomic_DNA"/>
</dbReference>
<dbReference type="RefSeq" id="WP_043252889.1">
    <property type="nucleotide sequence ID" value="NZ_HG322950.1"/>
</dbReference>
<dbReference type="InterPro" id="IPR036928">
    <property type="entry name" value="AS_sf"/>
</dbReference>
<evidence type="ECO:0000259" key="2">
    <source>
        <dbReference type="Pfam" id="PF01425"/>
    </source>
</evidence>
<dbReference type="STRING" id="1301098.PKB_3031"/>
<evidence type="ECO:0000313" key="4">
    <source>
        <dbReference type="Proteomes" id="UP000025241"/>
    </source>
</evidence>
<dbReference type="SUPFAM" id="SSF75304">
    <property type="entry name" value="Amidase signature (AS) enzymes"/>
    <property type="match status" value="1"/>
</dbReference>
<dbReference type="Gene3D" id="3.90.1300.10">
    <property type="entry name" value="Amidase signature (AS) domain"/>
    <property type="match status" value="1"/>
</dbReference>
<dbReference type="PANTHER" id="PTHR11895">
    <property type="entry name" value="TRANSAMIDASE"/>
    <property type="match status" value="1"/>
</dbReference>
<organism evidence="3 4">
    <name type="scientific">Pseudomonas knackmussii (strain DSM 6978 / CCUG 54928 / LMG 23759 / B13)</name>
    <dbReference type="NCBI Taxonomy" id="1301098"/>
    <lineage>
        <taxon>Bacteria</taxon>
        <taxon>Pseudomonadati</taxon>
        <taxon>Pseudomonadota</taxon>
        <taxon>Gammaproteobacteria</taxon>
        <taxon>Pseudomonadales</taxon>
        <taxon>Pseudomonadaceae</taxon>
        <taxon>Pseudomonas</taxon>
    </lineage>
</organism>
<comment type="similarity">
    <text evidence="1">Belongs to the amidase family.</text>
</comment>
<keyword evidence="4" id="KW-1185">Reference proteome</keyword>
<evidence type="ECO:0000256" key="1">
    <source>
        <dbReference type="ARBA" id="ARBA00009199"/>
    </source>
</evidence>
<dbReference type="Pfam" id="PF01425">
    <property type="entry name" value="Amidase"/>
    <property type="match status" value="1"/>
</dbReference>
<evidence type="ECO:0000313" key="3">
    <source>
        <dbReference type="EMBL" id="CDF84378.1"/>
    </source>
</evidence>
<dbReference type="InterPro" id="IPR000120">
    <property type="entry name" value="Amidase"/>
</dbReference>
<dbReference type="HOGENOM" id="CLU_009600_0_4_6"/>